<feature type="short sequence motif" description="Cx2C motif 1" evidence="10">
    <location>
        <begin position="306"/>
        <end position="309"/>
    </location>
</feature>
<feature type="binding site" evidence="10">
    <location>
        <position position="309"/>
    </location>
    <ligand>
        <name>[4Fe-4S] cluster</name>
        <dbReference type="ChEBI" id="CHEBI:49883"/>
    </ligand>
</feature>
<evidence type="ECO:0000256" key="10">
    <source>
        <dbReference type="HAMAP-Rule" id="MF_03115"/>
    </source>
</evidence>
<keyword evidence="5 10" id="KW-0001">2Fe-2S</keyword>
<evidence type="ECO:0000256" key="3">
    <source>
        <dbReference type="ARBA" id="ARBA00022485"/>
    </source>
</evidence>
<feature type="binding site" evidence="10">
    <location>
        <position position="256"/>
    </location>
    <ligand>
        <name>[2Fe-2S] cluster</name>
        <dbReference type="ChEBI" id="CHEBI:190135"/>
    </ligand>
</feature>
<evidence type="ECO:0000256" key="4">
    <source>
        <dbReference type="ARBA" id="ARBA00022490"/>
    </source>
</evidence>
<comment type="domain">
    <text evidence="10">The twin Cx2C motifs are involved in the recognition by the mitochondrial MIA40-ERV1 disulfide relay system. The formation of 2 disulfide bonds in the Cx2C motifs through dithiol/disulfide exchange reactions effectively traps the protein in the mitochondrial intermembrane space.</text>
</comment>
<accession>A0ABY6S3N9</accession>
<keyword evidence="4 10" id="KW-0963">Cytoplasm</keyword>
<keyword evidence="3 10" id="KW-0004">4Fe-4S</keyword>
<protein>
    <submittedName>
        <fullName evidence="13">Anamorsin</fullName>
    </submittedName>
</protein>
<dbReference type="Pfam" id="PF05093">
    <property type="entry name" value="CIAPIN1"/>
    <property type="match status" value="1"/>
</dbReference>
<name>A0ABY6S3N9_PODCO</name>
<keyword evidence="8 10" id="KW-0411">Iron-sulfur</keyword>
<feature type="binding site" evidence="10">
    <location>
        <position position="306"/>
    </location>
    <ligand>
        <name>[4Fe-4S] cluster</name>
        <dbReference type="ChEBI" id="CHEBI:49883"/>
    </ligand>
</feature>
<evidence type="ECO:0000313" key="14">
    <source>
        <dbReference type="Proteomes" id="UP000280685"/>
    </source>
</evidence>
<comment type="cofactor">
    <cofactor evidence="10">
        <name>[2Fe-2S] cluster</name>
        <dbReference type="ChEBI" id="CHEBI:190135"/>
    </cofactor>
</comment>
<evidence type="ECO:0000256" key="9">
    <source>
        <dbReference type="ARBA" id="ARBA00023128"/>
    </source>
</evidence>
<feature type="region of interest" description="Fe-S binding site A" evidence="10">
    <location>
        <begin position="245"/>
        <end position="261"/>
    </location>
</feature>
<dbReference type="HAMAP" id="MF_03115">
    <property type="entry name" value="Anamorsin"/>
    <property type="match status" value="1"/>
</dbReference>
<reference evidence="13" key="1">
    <citation type="submission" date="2018-02" db="EMBL/GenBank/DDBJ databases">
        <authorList>
            <person name="Silar P."/>
        </authorList>
    </citation>
    <scope>NUCLEOTIDE SEQUENCE [LARGE SCALE GENOMIC DNA]</scope>
    <source>
        <strain evidence="13">T</strain>
    </source>
</reference>
<feature type="short sequence motif" description="Cx2C motif 2" evidence="10">
    <location>
        <begin position="317"/>
        <end position="320"/>
    </location>
</feature>
<comment type="domain">
    <text evidence="10">The C-terminal domain binds 2 Fe-S clusters but is otherwise mostly in an intrinsically disordered conformation.</text>
</comment>
<dbReference type="Pfam" id="PF16803">
    <property type="entry name" value="DRE2_N"/>
    <property type="match status" value="1"/>
</dbReference>
<feature type="domain" description="Fe-S cluster assembly protein Dre2 N-terminal" evidence="12">
    <location>
        <begin position="34"/>
        <end position="166"/>
    </location>
</feature>
<comment type="similarity">
    <text evidence="2 10">Belongs to the anamorsin family.</text>
</comment>
<feature type="binding site" evidence="10">
    <location>
        <position position="259"/>
    </location>
    <ligand>
        <name>[2Fe-2S] cluster</name>
        <dbReference type="ChEBI" id="CHEBI:190135"/>
    </ligand>
</feature>
<feature type="binding site" evidence="10">
    <location>
        <position position="261"/>
    </location>
    <ligand>
        <name>[2Fe-2S] cluster</name>
        <dbReference type="ChEBI" id="CHEBI:190135"/>
    </ligand>
</feature>
<dbReference type="InterPro" id="IPR007785">
    <property type="entry name" value="Anamorsin"/>
</dbReference>
<evidence type="ECO:0000256" key="7">
    <source>
        <dbReference type="ARBA" id="ARBA00023004"/>
    </source>
</evidence>
<gene>
    <name evidence="13" type="ORF">PODCO_210040</name>
</gene>
<evidence type="ECO:0000259" key="12">
    <source>
        <dbReference type="Pfam" id="PF16803"/>
    </source>
</evidence>
<keyword evidence="9 10" id="KW-0496">Mitochondrion</keyword>
<comment type="cofactor">
    <cofactor evidence="1 10">
        <name>[4Fe-4S] cluster</name>
        <dbReference type="ChEBI" id="CHEBI:49883"/>
    </cofactor>
</comment>
<feature type="binding site" evidence="10">
    <location>
        <position position="317"/>
    </location>
    <ligand>
        <name>[4Fe-4S] cluster</name>
        <dbReference type="ChEBI" id="CHEBI:49883"/>
    </ligand>
</feature>
<organism evidence="13 14">
    <name type="scientific">Podospora comata</name>
    <dbReference type="NCBI Taxonomy" id="48703"/>
    <lineage>
        <taxon>Eukaryota</taxon>
        <taxon>Fungi</taxon>
        <taxon>Dikarya</taxon>
        <taxon>Ascomycota</taxon>
        <taxon>Pezizomycotina</taxon>
        <taxon>Sordariomycetes</taxon>
        <taxon>Sordariomycetidae</taxon>
        <taxon>Sordariales</taxon>
        <taxon>Podosporaceae</taxon>
        <taxon>Podospora</taxon>
    </lineage>
</organism>
<evidence type="ECO:0000259" key="11">
    <source>
        <dbReference type="Pfam" id="PF05093"/>
    </source>
</evidence>
<feature type="binding site" evidence="10">
    <location>
        <position position="320"/>
    </location>
    <ligand>
        <name>[4Fe-4S] cluster</name>
        <dbReference type="ChEBI" id="CHEBI:49883"/>
    </ligand>
</feature>
<feature type="region of interest" description="Fe-S binding site B" evidence="10">
    <location>
        <begin position="306"/>
        <end position="320"/>
    </location>
</feature>
<evidence type="ECO:0000256" key="1">
    <source>
        <dbReference type="ARBA" id="ARBA00001966"/>
    </source>
</evidence>
<feature type="binding site" evidence="10">
    <location>
        <position position="245"/>
    </location>
    <ligand>
        <name>[2Fe-2S] cluster</name>
        <dbReference type="ChEBI" id="CHEBI:190135"/>
    </ligand>
</feature>
<evidence type="ECO:0000256" key="5">
    <source>
        <dbReference type="ARBA" id="ARBA00022714"/>
    </source>
</evidence>
<keyword evidence="7 10" id="KW-0408">Iron</keyword>
<sequence length="343" mass="36308">MPPAAVMIDTTPDFDFSPAHAAAAASAKGDSGERTLLLAPPSIASREDRLTSLFSVYDRSATDLQMLDRLAAGLVSLPAKTYDLILVLTDPDGSRRSEVSPLLSNREIWGKVVPALKAGGTLRSEDGSLGQGNSTEEKEAILAGLVLGDDGYTKPDYAEQEVVPLRFGAKKVNADGSVPLSFGKKAAAAPAPAPAPVSKGPAGVGFIDFSDDLDLDAEDDDDVIDEDTLLTEADLKRPIQQPPECAPQPGKKRRACKDCTCGLAERIAAEDKARREKAEKGLATLKLKSEDLSELDFTVQGKTGSCNSCYLGDAFRCADCPYIGLPAFKPGEQVKILNNTAQI</sequence>
<dbReference type="PANTHER" id="PTHR13273">
    <property type="entry name" value="ANAMORSIN"/>
    <property type="match status" value="1"/>
</dbReference>
<proteinExistence type="inferred from homology"/>
<keyword evidence="14" id="KW-1185">Reference proteome</keyword>
<comment type="caution">
    <text evidence="10">Lacks conserved residue(s) required for the propagation of feature annotation.</text>
</comment>
<dbReference type="Proteomes" id="UP000280685">
    <property type="component" value="Chromosome 2"/>
</dbReference>
<evidence type="ECO:0000313" key="13">
    <source>
        <dbReference type="EMBL" id="VBB76125.1"/>
    </source>
</evidence>
<dbReference type="PANTHER" id="PTHR13273:SF14">
    <property type="entry name" value="ANAMORSIN"/>
    <property type="match status" value="1"/>
</dbReference>
<feature type="domain" description="Anamorsin C-terminal" evidence="11">
    <location>
        <begin position="240"/>
        <end position="336"/>
    </location>
</feature>
<evidence type="ECO:0000256" key="2">
    <source>
        <dbReference type="ARBA" id="ARBA00008169"/>
    </source>
</evidence>
<dbReference type="InterPro" id="IPR031838">
    <property type="entry name" value="Dre2_N"/>
</dbReference>
<dbReference type="InterPro" id="IPR046408">
    <property type="entry name" value="CIAPIN1"/>
</dbReference>
<comment type="subcellular location">
    <subcellularLocation>
        <location evidence="10">Cytoplasm</location>
    </subcellularLocation>
    <subcellularLocation>
        <location evidence="10">Mitochondrion intermembrane space</location>
    </subcellularLocation>
</comment>
<comment type="domain">
    <text evidence="10">The N-terminal domain has structural similarity with S-adenosyl-L-methionine-dependent methyltransferases, but does not bind S-adenosyl-L-methionine. It is required for correct assembly of the 2 Fe-S clusters.</text>
</comment>
<dbReference type="EMBL" id="LR026965">
    <property type="protein sequence ID" value="VBB76125.1"/>
    <property type="molecule type" value="Genomic_DNA"/>
</dbReference>
<evidence type="ECO:0000256" key="8">
    <source>
        <dbReference type="ARBA" id="ARBA00023014"/>
    </source>
</evidence>
<keyword evidence="6 10" id="KW-0479">Metal-binding</keyword>
<evidence type="ECO:0000256" key="6">
    <source>
        <dbReference type="ARBA" id="ARBA00022723"/>
    </source>
</evidence>